<dbReference type="Proteomes" id="UP000298787">
    <property type="component" value="Chromosome 3"/>
</dbReference>
<sequence length="705" mass="81096">MSHEKQNCEELTETQEGCSGCDITELCLVEYRGKCVATLYMLICRQLAFTGIGCDKICFVNYGLVVQQAHGNRAYSVSSSWSSASSSTASTSQKPNVLLAMSSMPEEKRRGAEQHGKVCPHRCGQALLGRIRRGRGVQVEERGGHETTRQRPFLTLATLWKGAGDQNKEDSMKKGKKRRQRCFSVGDMKEKPGPQIACDSGRDMLTDRILDFNARQKHGGSKDIQSLRTKRKRIHLSCADPFEVPTRLPTSNHHWITSEEQKTEKESVWTSLWYKFAECVDEKDPVDSVESVNHLGLLVNHRSPESFDSRVFAEYNMTLSEYELSSGTVRGLLLKWTDTDSSRLHQRLKCGKTFSRICSLRRHELTHTSEKLFYCQQCDRSFSQLDAYTIHLNTHTKETPYCCDQCGRNFSNPSQYRKHLCGHNGPYQCDQCEKTFIYFSIYKIHLRVHTGEQPYCCDQCPKSFSFLSSYKRHQLSHSGEKPYQCDFCGKGFTQSGHFTLHLRNHTGEKPYECDQCDKSFCDLSSYKIHLRVHTGEKPYCCDQCGRSFSQLGNYKSHMRIHTGEKPFRCELCDKRFSISKTYKQHVHTHTGEKPYQCKECGKDFGRLSNYMRHLRIHTGEQPYCCNQCGKCFNSSYSYSRHLRVHTGEKPYWCSQCKRLFTRSQSLKKHRCVNVDEESSSVCNEEAQFSCSPTEQPNNSNQQPTE</sequence>
<gene>
    <name evidence="12" type="ORF">D9C73_003479</name>
</gene>
<keyword evidence="6" id="KW-0805">Transcription regulation</keyword>
<dbReference type="FunFam" id="3.30.160.60:FF:000100">
    <property type="entry name" value="Zinc finger 45-like"/>
    <property type="match status" value="1"/>
</dbReference>
<evidence type="ECO:0000256" key="4">
    <source>
        <dbReference type="ARBA" id="ARBA00022771"/>
    </source>
</evidence>
<keyword evidence="13" id="KW-1185">Reference proteome</keyword>
<keyword evidence="2" id="KW-0479">Metal-binding</keyword>
<keyword evidence="3" id="KW-0677">Repeat</keyword>
<dbReference type="SUPFAM" id="SSF57667">
    <property type="entry name" value="beta-beta-alpha zinc fingers"/>
    <property type="match status" value="7"/>
</dbReference>
<feature type="domain" description="C2H2-type" evidence="11">
    <location>
        <begin position="623"/>
        <end position="650"/>
    </location>
</feature>
<dbReference type="STRING" id="240159.A0A4U5U8R5"/>
<dbReference type="AlphaFoldDB" id="A0A4U5U8R5"/>
<dbReference type="PROSITE" id="PS50157">
    <property type="entry name" value="ZINC_FINGER_C2H2_2"/>
    <property type="match status" value="12"/>
</dbReference>
<dbReference type="FunFam" id="3.30.160.60:FF:000774">
    <property type="entry name" value="Zinc finger protein"/>
    <property type="match status" value="1"/>
</dbReference>
<dbReference type="FunFam" id="3.30.160.60:FF:001465">
    <property type="entry name" value="Zinc finger protein 560"/>
    <property type="match status" value="1"/>
</dbReference>
<feature type="domain" description="C2H2-type" evidence="11">
    <location>
        <begin position="511"/>
        <end position="538"/>
    </location>
</feature>
<dbReference type="PANTHER" id="PTHR24388:SF53">
    <property type="entry name" value="CHORION TRANSCRIPTION FACTOR CF2-RELATED"/>
    <property type="match status" value="1"/>
</dbReference>
<dbReference type="GO" id="GO:0000981">
    <property type="term" value="F:DNA-binding transcription factor activity, RNA polymerase II-specific"/>
    <property type="evidence" value="ECO:0007669"/>
    <property type="project" value="TreeGrafter"/>
</dbReference>
<evidence type="ECO:0000256" key="3">
    <source>
        <dbReference type="ARBA" id="ARBA00022737"/>
    </source>
</evidence>
<dbReference type="FunFam" id="3.30.160.60:FF:000710">
    <property type="entry name" value="Zinc finger protein 768"/>
    <property type="match status" value="1"/>
</dbReference>
<proteinExistence type="predicted"/>
<reference evidence="12 13" key="1">
    <citation type="submission" date="2019-01" db="EMBL/GenBank/DDBJ databases">
        <title>Genome Assembly of Collichthys lucidus.</title>
        <authorList>
            <person name="Cai M."/>
            <person name="Xiao S."/>
        </authorList>
    </citation>
    <scope>NUCLEOTIDE SEQUENCE [LARGE SCALE GENOMIC DNA]</scope>
    <source>
        <strain evidence="12">JT15FE1705JMU</strain>
        <tissue evidence="12">Muscle</tissue>
    </source>
</reference>
<dbReference type="FunFam" id="3.30.160.60:FF:000446">
    <property type="entry name" value="Zinc finger protein"/>
    <property type="match status" value="1"/>
</dbReference>
<dbReference type="Gene3D" id="3.30.160.60">
    <property type="entry name" value="Classic Zinc Finger"/>
    <property type="match status" value="12"/>
</dbReference>
<name>A0A4U5U8R5_COLLU</name>
<dbReference type="InterPro" id="IPR036236">
    <property type="entry name" value="Znf_C2H2_sf"/>
</dbReference>
<evidence type="ECO:0000256" key="9">
    <source>
        <dbReference type="ARBA" id="ARBA00023242"/>
    </source>
</evidence>
<dbReference type="InterPro" id="IPR050527">
    <property type="entry name" value="Snail/Krueppel_Znf"/>
</dbReference>
<evidence type="ECO:0000256" key="7">
    <source>
        <dbReference type="ARBA" id="ARBA00023125"/>
    </source>
</evidence>
<protein>
    <submittedName>
        <fullName evidence="12">Zinc finger protein 436</fullName>
    </submittedName>
</protein>
<evidence type="ECO:0000259" key="11">
    <source>
        <dbReference type="PROSITE" id="PS50157"/>
    </source>
</evidence>
<dbReference type="FunFam" id="3.30.160.60:FF:001289">
    <property type="entry name" value="Zinc finger protein 574"/>
    <property type="match status" value="1"/>
</dbReference>
<keyword evidence="7" id="KW-0238">DNA-binding</keyword>
<feature type="domain" description="C2H2-type" evidence="11">
    <location>
        <begin position="483"/>
        <end position="510"/>
    </location>
</feature>
<feature type="domain" description="C2H2-type" evidence="11">
    <location>
        <begin position="373"/>
        <end position="400"/>
    </location>
</feature>
<keyword evidence="8" id="KW-0804">Transcription</keyword>
<feature type="domain" description="C2H2-type" evidence="11">
    <location>
        <begin position="345"/>
        <end position="372"/>
    </location>
</feature>
<dbReference type="GO" id="GO:0008270">
    <property type="term" value="F:zinc ion binding"/>
    <property type="evidence" value="ECO:0007669"/>
    <property type="project" value="UniProtKB-KW"/>
</dbReference>
<comment type="subcellular location">
    <subcellularLocation>
        <location evidence="1">Nucleus</location>
    </subcellularLocation>
</comment>
<evidence type="ECO:0000313" key="13">
    <source>
        <dbReference type="Proteomes" id="UP000298787"/>
    </source>
</evidence>
<dbReference type="EMBL" id="CM014080">
    <property type="protein sequence ID" value="TKS69415.1"/>
    <property type="molecule type" value="Genomic_DNA"/>
</dbReference>
<keyword evidence="5" id="KW-0862">Zinc</keyword>
<dbReference type="GO" id="GO:0000122">
    <property type="term" value="P:negative regulation of transcription by RNA polymerase II"/>
    <property type="evidence" value="ECO:0007669"/>
    <property type="project" value="UniProtKB-ARBA"/>
</dbReference>
<dbReference type="GO" id="GO:0005634">
    <property type="term" value="C:nucleus"/>
    <property type="evidence" value="ECO:0007669"/>
    <property type="project" value="UniProtKB-SubCell"/>
</dbReference>
<dbReference type="FunFam" id="3.30.160.60:FF:000912">
    <property type="entry name" value="Zinc finger protein 660"/>
    <property type="match status" value="2"/>
</dbReference>
<dbReference type="InterPro" id="IPR013087">
    <property type="entry name" value="Znf_C2H2_type"/>
</dbReference>
<keyword evidence="4 10" id="KW-0863">Zinc-finger</keyword>
<dbReference type="FunFam" id="3.30.160.60:FF:000110">
    <property type="entry name" value="Zinc finger protein-like"/>
    <property type="match status" value="1"/>
</dbReference>
<feature type="domain" description="C2H2-type" evidence="11">
    <location>
        <begin position="651"/>
        <end position="678"/>
    </location>
</feature>
<feature type="domain" description="C2H2-type" evidence="11">
    <location>
        <begin position="567"/>
        <end position="594"/>
    </location>
</feature>
<feature type="domain" description="C2H2-type" evidence="11">
    <location>
        <begin position="539"/>
        <end position="566"/>
    </location>
</feature>
<evidence type="ECO:0000256" key="6">
    <source>
        <dbReference type="ARBA" id="ARBA00023015"/>
    </source>
</evidence>
<evidence type="ECO:0000256" key="10">
    <source>
        <dbReference type="PROSITE-ProRule" id="PRU00042"/>
    </source>
</evidence>
<dbReference type="PANTHER" id="PTHR24388">
    <property type="entry name" value="ZINC FINGER PROTEIN"/>
    <property type="match status" value="1"/>
</dbReference>
<feature type="domain" description="C2H2-type" evidence="11">
    <location>
        <begin position="455"/>
        <end position="482"/>
    </location>
</feature>
<dbReference type="FunFam" id="3.30.160.60:FF:001443">
    <property type="entry name" value="Zinc finger protein 668"/>
    <property type="match status" value="1"/>
</dbReference>
<feature type="domain" description="C2H2-type" evidence="11">
    <location>
        <begin position="427"/>
        <end position="454"/>
    </location>
</feature>
<dbReference type="Pfam" id="PF00096">
    <property type="entry name" value="zf-C2H2"/>
    <property type="match status" value="8"/>
</dbReference>
<accession>A0A4U5U8R5</accession>
<feature type="domain" description="C2H2-type" evidence="11">
    <location>
        <begin position="595"/>
        <end position="622"/>
    </location>
</feature>
<keyword evidence="9" id="KW-0539">Nucleus</keyword>
<organism evidence="12 13">
    <name type="scientific">Collichthys lucidus</name>
    <name type="common">Big head croaker</name>
    <name type="synonym">Sciaena lucida</name>
    <dbReference type="NCBI Taxonomy" id="240159"/>
    <lineage>
        <taxon>Eukaryota</taxon>
        <taxon>Metazoa</taxon>
        <taxon>Chordata</taxon>
        <taxon>Craniata</taxon>
        <taxon>Vertebrata</taxon>
        <taxon>Euteleostomi</taxon>
        <taxon>Actinopterygii</taxon>
        <taxon>Neopterygii</taxon>
        <taxon>Teleostei</taxon>
        <taxon>Neoteleostei</taxon>
        <taxon>Acanthomorphata</taxon>
        <taxon>Eupercaria</taxon>
        <taxon>Sciaenidae</taxon>
        <taxon>Collichthys</taxon>
    </lineage>
</organism>
<evidence type="ECO:0000256" key="2">
    <source>
        <dbReference type="ARBA" id="ARBA00022723"/>
    </source>
</evidence>
<evidence type="ECO:0000256" key="5">
    <source>
        <dbReference type="ARBA" id="ARBA00022833"/>
    </source>
</evidence>
<dbReference type="PROSITE" id="PS00028">
    <property type="entry name" value="ZINC_FINGER_C2H2_1"/>
    <property type="match status" value="10"/>
</dbReference>
<dbReference type="GO" id="GO:0000978">
    <property type="term" value="F:RNA polymerase II cis-regulatory region sequence-specific DNA binding"/>
    <property type="evidence" value="ECO:0007669"/>
    <property type="project" value="TreeGrafter"/>
</dbReference>
<evidence type="ECO:0000313" key="12">
    <source>
        <dbReference type="EMBL" id="TKS69415.1"/>
    </source>
</evidence>
<evidence type="ECO:0000256" key="1">
    <source>
        <dbReference type="ARBA" id="ARBA00004123"/>
    </source>
</evidence>
<dbReference type="SMART" id="SM00355">
    <property type="entry name" value="ZnF_C2H2"/>
    <property type="match status" value="11"/>
</dbReference>
<feature type="domain" description="C2H2-type" evidence="11">
    <location>
        <begin position="401"/>
        <end position="428"/>
    </location>
</feature>
<evidence type="ECO:0000256" key="8">
    <source>
        <dbReference type="ARBA" id="ARBA00023163"/>
    </source>
</evidence>